<comment type="caution">
    <text evidence="5">The sequence shown here is derived from an EMBL/GenBank/DDBJ whole genome shotgun (WGS) entry which is preliminary data.</text>
</comment>
<dbReference type="eggNOG" id="COG1131">
    <property type="taxonomic scope" value="Bacteria"/>
</dbReference>
<sequence>MIKIEHLTFQYKKGNPVFEDLSLNLPKGSIVGLLGCNGEGKTTLLKLLCGQLLHQSGNLLVNGDDPSKRKRKALEQVYYLPEEIFMPDLKVKTYFSLITPFYPNYSQEIAEAAMKEFNLDWGQRLRTLSQGQKKKAAIALALSLQTPLLLMDEPTNSLDAPSKSVFRKLIAKYISEQQTVIISTHQLRDLETLIDSVVILEGGRILVNASIYRLSEIFSFGLVTDNNKAEALYEEPSISGEVGIFEHRDDMEEGLFSMELFLKGISREKEKISAILQANNLV</sequence>
<accession>C3JCC8</accession>
<evidence type="ECO:0000259" key="4">
    <source>
        <dbReference type="PROSITE" id="PS50893"/>
    </source>
</evidence>
<keyword evidence="1" id="KW-0813">Transport</keyword>
<keyword evidence="2" id="KW-0547">Nucleotide-binding</keyword>
<dbReference type="GeneID" id="93366183"/>
<name>C3JCC8_POREA</name>
<keyword evidence="3 5" id="KW-0067">ATP-binding</keyword>
<proteinExistence type="predicted"/>
<evidence type="ECO:0000313" key="5">
    <source>
        <dbReference type="EMBL" id="EEN82160.1"/>
    </source>
</evidence>
<dbReference type="InterPro" id="IPR003593">
    <property type="entry name" value="AAA+_ATPase"/>
</dbReference>
<dbReference type="InterPro" id="IPR017871">
    <property type="entry name" value="ABC_transporter-like_CS"/>
</dbReference>
<evidence type="ECO:0000256" key="2">
    <source>
        <dbReference type="ARBA" id="ARBA00022741"/>
    </source>
</evidence>
<evidence type="ECO:0000256" key="3">
    <source>
        <dbReference type="ARBA" id="ARBA00022840"/>
    </source>
</evidence>
<feature type="domain" description="ABC transporter" evidence="4">
    <location>
        <begin position="2"/>
        <end position="227"/>
    </location>
</feature>
<dbReference type="InterPro" id="IPR003439">
    <property type="entry name" value="ABC_transporter-like_ATP-bd"/>
</dbReference>
<dbReference type="PANTHER" id="PTHR42939:SF1">
    <property type="entry name" value="ABC TRANSPORTER ATP-BINDING PROTEIN ALBC-RELATED"/>
    <property type="match status" value="1"/>
</dbReference>
<gene>
    <name evidence="5" type="ORF">POREN0001_2019</name>
</gene>
<reference evidence="5 6" key="1">
    <citation type="submission" date="2009-04" db="EMBL/GenBank/DDBJ databases">
        <authorList>
            <person name="Sebastian Y."/>
            <person name="Madupu R."/>
            <person name="Durkin A.S."/>
            <person name="Torralba M."/>
            <person name="Methe B."/>
            <person name="Sutton G.G."/>
            <person name="Strausberg R.L."/>
            <person name="Nelson K.E."/>
        </authorList>
    </citation>
    <scope>NUCLEOTIDE SEQUENCE [LARGE SCALE GENOMIC DNA]</scope>
    <source>
        <strain evidence="6">ATCC 35406 / BCRC 14492 / JCM 8526 / NCTC 13058 / HG 370</strain>
    </source>
</reference>
<dbReference type="CDD" id="cd03230">
    <property type="entry name" value="ABC_DR_subfamily_A"/>
    <property type="match status" value="1"/>
</dbReference>
<dbReference type="Gene3D" id="3.40.50.300">
    <property type="entry name" value="P-loop containing nucleotide triphosphate hydrolases"/>
    <property type="match status" value="1"/>
</dbReference>
<dbReference type="Proteomes" id="UP000004295">
    <property type="component" value="Unassembled WGS sequence"/>
</dbReference>
<evidence type="ECO:0000313" key="6">
    <source>
        <dbReference type="Proteomes" id="UP000004295"/>
    </source>
</evidence>
<keyword evidence="6" id="KW-1185">Reference proteome</keyword>
<dbReference type="RefSeq" id="WP_004334679.1">
    <property type="nucleotide sequence ID" value="NZ_ACNN01000031.1"/>
</dbReference>
<dbReference type="GO" id="GO:0016887">
    <property type="term" value="F:ATP hydrolysis activity"/>
    <property type="evidence" value="ECO:0007669"/>
    <property type="project" value="InterPro"/>
</dbReference>
<evidence type="ECO:0000256" key="1">
    <source>
        <dbReference type="ARBA" id="ARBA00022448"/>
    </source>
</evidence>
<dbReference type="PROSITE" id="PS50893">
    <property type="entry name" value="ABC_TRANSPORTER_2"/>
    <property type="match status" value="1"/>
</dbReference>
<dbReference type="SUPFAM" id="SSF52540">
    <property type="entry name" value="P-loop containing nucleoside triphosphate hydrolases"/>
    <property type="match status" value="1"/>
</dbReference>
<dbReference type="SMART" id="SM00382">
    <property type="entry name" value="AAA"/>
    <property type="match status" value="1"/>
</dbReference>
<dbReference type="InterPro" id="IPR051782">
    <property type="entry name" value="ABC_Transporter_VariousFunc"/>
</dbReference>
<dbReference type="PROSITE" id="PS00211">
    <property type="entry name" value="ABC_TRANSPORTER_1"/>
    <property type="match status" value="1"/>
</dbReference>
<dbReference type="AlphaFoldDB" id="C3JCC8"/>
<dbReference type="Pfam" id="PF00005">
    <property type="entry name" value="ABC_tran"/>
    <property type="match status" value="1"/>
</dbReference>
<organism evidence="5 6">
    <name type="scientific">Porphyromonas endodontalis (strain ATCC 35406 / DSM 24491 / JCM 8526 / CCUG 16442 / BCRC 14492 / NCTC 13058 / HG 370)</name>
    <name type="common">Bacteroides endodontalis</name>
    <dbReference type="NCBI Taxonomy" id="553175"/>
    <lineage>
        <taxon>Bacteria</taxon>
        <taxon>Pseudomonadati</taxon>
        <taxon>Bacteroidota</taxon>
        <taxon>Bacteroidia</taxon>
        <taxon>Bacteroidales</taxon>
        <taxon>Porphyromonadaceae</taxon>
        <taxon>Porphyromonas</taxon>
    </lineage>
</organism>
<dbReference type="EMBL" id="ACNN01000031">
    <property type="protein sequence ID" value="EEN82160.1"/>
    <property type="molecule type" value="Genomic_DNA"/>
</dbReference>
<dbReference type="GO" id="GO:0005524">
    <property type="term" value="F:ATP binding"/>
    <property type="evidence" value="ECO:0007669"/>
    <property type="project" value="UniProtKB-KW"/>
</dbReference>
<dbReference type="InterPro" id="IPR027417">
    <property type="entry name" value="P-loop_NTPase"/>
</dbReference>
<protein>
    <submittedName>
        <fullName evidence="5">ABC transporter, ATP-binding protein</fullName>
    </submittedName>
</protein>
<dbReference type="PANTHER" id="PTHR42939">
    <property type="entry name" value="ABC TRANSPORTER ATP-BINDING PROTEIN ALBC-RELATED"/>
    <property type="match status" value="1"/>
</dbReference>
<dbReference type="STRING" id="553175.POREN0001_2019"/>